<proteinExistence type="predicted"/>
<keyword evidence="3" id="KW-1185">Reference proteome</keyword>
<dbReference type="InterPro" id="IPR015943">
    <property type="entry name" value="WD40/YVTN_repeat-like_dom_sf"/>
</dbReference>
<dbReference type="PROSITE" id="PS51257">
    <property type="entry name" value="PROKAR_LIPOPROTEIN"/>
    <property type="match status" value="1"/>
</dbReference>
<sequence>MKEALSLVQRISAHPDSCCWFVSWSPSGALLASCGGDKAVRIWGGSCFCR</sequence>
<dbReference type="Pfam" id="PF00400">
    <property type="entry name" value="WD40"/>
    <property type="match status" value="1"/>
</dbReference>
<dbReference type="PROSITE" id="PS50082">
    <property type="entry name" value="WD_REPEATS_2"/>
    <property type="match status" value="1"/>
</dbReference>
<dbReference type="Ensembl" id="ENSXCOT00000021301.1">
    <property type="protein sequence ID" value="ENSXCOP00000021043.1"/>
    <property type="gene ID" value="ENSXCOG00000015747.1"/>
</dbReference>
<dbReference type="SUPFAM" id="SSF50978">
    <property type="entry name" value="WD40 repeat-like"/>
    <property type="match status" value="1"/>
</dbReference>
<dbReference type="STRING" id="32473.ENSXCOP00000021043"/>
<dbReference type="Proteomes" id="UP000261380">
    <property type="component" value="Unplaced"/>
</dbReference>
<name>A0A3B5M9W3_9TELE</name>
<dbReference type="GeneTree" id="ENSGT00940000181712"/>
<feature type="repeat" description="WD" evidence="1">
    <location>
        <begin position="22"/>
        <end position="43"/>
    </location>
</feature>
<protein>
    <recommendedName>
        <fullName evidence="4">Anaphase-promoting complex subunit 4 WD40 domain-containing protein</fullName>
    </recommendedName>
</protein>
<evidence type="ECO:0000313" key="3">
    <source>
        <dbReference type="Proteomes" id="UP000261380"/>
    </source>
</evidence>
<evidence type="ECO:0000313" key="2">
    <source>
        <dbReference type="Ensembl" id="ENSXCOP00000021043.1"/>
    </source>
</evidence>
<dbReference type="InterPro" id="IPR036322">
    <property type="entry name" value="WD40_repeat_dom_sf"/>
</dbReference>
<accession>A0A3B5M9W3</accession>
<evidence type="ECO:0008006" key="4">
    <source>
        <dbReference type="Google" id="ProtNLM"/>
    </source>
</evidence>
<dbReference type="SMART" id="SM00320">
    <property type="entry name" value="WD40"/>
    <property type="match status" value="1"/>
</dbReference>
<dbReference type="InterPro" id="IPR001680">
    <property type="entry name" value="WD40_rpt"/>
</dbReference>
<reference evidence="2" key="2">
    <citation type="submission" date="2025-09" db="UniProtKB">
        <authorList>
            <consortium name="Ensembl"/>
        </authorList>
    </citation>
    <scope>IDENTIFICATION</scope>
</reference>
<reference evidence="2" key="1">
    <citation type="submission" date="2025-08" db="UniProtKB">
        <authorList>
            <consortium name="Ensembl"/>
        </authorList>
    </citation>
    <scope>IDENTIFICATION</scope>
</reference>
<dbReference type="AlphaFoldDB" id="A0A3B5M9W3"/>
<dbReference type="Gene3D" id="2.130.10.10">
    <property type="entry name" value="YVTN repeat-like/Quinoprotein amine dehydrogenase"/>
    <property type="match status" value="1"/>
</dbReference>
<organism evidence="2 3">
    <name type="scientific">Xiphophorus couchianus</name>
    <name type="common">Monterrey platyfish</name>
    <dbReference type="NCBI Taxonomy" id="32473"/>
    <lineage>
        <taxon>Eukaryota</taxon>
        <taxon>Metazoa</taxon>
        <taxon>Chordata</taxon>
        <taxon>Craniata</taxon>
        <taxon>Vertebrata</taxon>
        <taxon>Euteleostomi</taxon>
        <taxon>Actinopterygii</taxon>
        <taxon>Neopterygii</taxon>
        <taxon>Teleostei</taxon>
        <taxon>Neoteleostei</taxon>
        <taxon>Acanthomorphata</taxon>
        <taxon>Ovalentaria</taxon>
        <taxon>Atherinomorphae</taxon>
        <taxon>Cyprinodontiformes</taxon>
        <taxon>Poeciliidae</taxon>
        <taxon>Poeciliinae</taxon>
        <taxon>Xiphophorus</taxon>
    </lineage>
</organism>
<keyword evidence="1" id="KW-0853">WD repeat</keyword>
<evidence type="ECO:0000256" key="1">
    <source>
        <dbReference type="PROSITE-ProRule" id="PRU00221"/>
    </source>
</evidence>